<feature type="transmembrane region" description="Helical" evidence="14">
    <location>
        <begin position="822"/>
        <end position="841"/>
    </location>
</feature>
<dbReference type="Proteomes" id="UP001652741">
    <property type="component" value="Chromosome ssa15"/>
</dbReference>
<evidence type="ECO:0000256" key="12">
    <source>
        <dbReference type="ARBA" id="ARBA00023224"/>
    </source>
</evidence>
<evidence type="ECO:0000259" key="15">
    <source>
        <dbReference type="PROSITE" id="PS50259"/>
    </source>
</evidence>
<evidence type="ECO:0000256" key="11">
    <source>
        <dbReference type="ARBA" id="ARBA00023180"/>
    </source>
</evidence>
<dbReference type="Pfam" id="PF00003">
    <property type="entry name" value="7tm_3"/>
    <property type="match status" value="1"/>
</dbReference>
<evidence type="ECO:0000256" key="9">
    <source>
        <dbReference type="ARBA" id="ARBA00023157"/>
    </source>
</evidence>
<keyword evidence="8 14" id="KW-0472">Membrane</keyword>
<evidence type="ECO:0000256" key="2">
    <source>
        <dbReference type="ARBA" id="ARBA00007242"/>
    </source>
</evidence>
<dbReference type="GeneID" id="106571779"/>
<evidence type="ECO:0000256" key="13">
    <source>
        <dbReference type="SAM" id="MobiDB-lite"/>
    </source>
</evidence>
<feature type="compositionally biased region" description="Polar residues" evidence="13">
    <location>
        <begin position="893"/>
        <end position="905"/>
    </location>
</feature>
<dbReference type="PANTHER" id="PTHR24060">
    <property type="entry name" value="METABOTROPIC GLUTAMATE RECEPTOR"/>
    <property type="match status" value="1"/>
</dbReference>
<feature type="region of interest" description="Disordered" evidence="13">
    <location>
        <begin position="1103"/>
        <end position="1140"/>
    </location>
</feature>
<keyword evidence="16" id="KW-1185">Reference proteome</keyword>
<dbReference type="PRINTS" id="PR01051">
    <property type="entry name" value="MTABOTROPC1R"/>
</dbReference>
<dbReference type="SMART" id="SM01229">
    <property type="entry name" value="GluR_Homer-bdg"/>
    <property type="match status" value="1"/>
</dbReference>
<organism evidence="16 17">
    <name type="scientific">Salmo salar</name>
    <name type="common">Atlantic salmon</name>
    <dbReference type="NCBI Taxonomy" id="8030"/>
    <lineage>
        <taxon>Eukaryota</taxon>
        <taxon>Metazoa</taxon>
        <taxon>Chordata</taxon>
        <taxon>Craniata</taxon>
        <taxon>Vertebrata</taxon>
        <taxon>Euteleostomi</taxon>
        <taxon>Actinopterygii</taxon>
        <taxon>Neopterygii</taxon>
        <taxon>Teleostei</taxon>
        <taxon>Protacanthopterygii</taxon>
        <taxon>Salmoniformes</taxon>
        <taxon>Salmonidae</taxon>
        <taxon>Salmoninae</taxon>
        <taxon>Salmo</taxon>
    </lineage>
</organism>
<keyword evidence="6 14" id="KW-1133">Transmembrane helix</keyword>
<dbReference type="Gene3D" id="2.10.50.30">
    <property type="entry name" value="GPCR, family 3, nine cysteines domain"/>
    <property type="match status" value="1"/>
</dbReference>
<keyword evidence="11" id="KW-0325">Glycoprotein</keyword>
<dbReference type="InterPro" id="IPR011500">
    <property type="entry name" value="GPCR_3_9-Cys_dom"/>
</dbReference>
<dbReference type="InterPro" id="IPR017979">
    <property type="entry name" value="GPCR_3_CS"/>
</dbReference>
<evidence type="ECO:0000256" key="8">
    <source>
        <dbReference type="ARBA" id="ARBA00023136"/>
    </source>
</evidence>
<keyword evidence="5 14" id="KW-0812">Transmembrane</keyword>
<evidence type="ECO:0000256" key="7">
    <source>
        <dbReference type="ARBA" id="ARBA00023040"/>
    </source>
</evidence>
<dbReference type="InterPro" id="IPR000162">
    <property type="entry name" value="GPCR_3_mtglu_rcpt"/>
</dbReference>
<evidence type="ECO:0000256" key="4">
    <source>
        <dbReference type="ARBA" id="ARBA00022553"/>
    </source>
</evidence>
<protein>
    <submittedName>
        <fullName evidence="17">Metabotropic glutamate receptor 1 isoform X2</fullName>
    </submittedName>
</protein>
<dbReference type="InterPro" id="IPR028082">
    <property type="entry name" value="Peripla_BP_I"/>
</dbReference>
<feature type="transmembrane region" description="Helical" evidence="14">
    <location>
        <begin position="752"/>
        <end position="782"/>
    </location>
</feature>
<accession>A0ABM3CZ71</accession>
<evidence type="ECO:0000256" key="5">
    <source>
        <dbReference type="ARBA" id="ARBA00022692"/>
    </source>
</evidence>
<evidence type="ECO:0000256" key="1">
    <source>
        <dbReference type="ARBA" id="ARBA00004651"/>
    </source>
</evidence>
<sequence length="1158" mass="128717">MRDMASVKMAFLMLLCLPTLFFDVLVLSYKSSIFERSAVPRATPRSVARMDGDVIIGALFSVHHQPSAEKVADRKCGDVREQYGIQRVEAMFHTLDRINADPFLLPNISLGCEIRDSCWHSSVALEQSIEFIRDSLISIRDDKDGSKWCIDGTPTNQPPPSKKPIAGVIGPGSSSVAIQVQNLLQLFNIPQIAYSATSIDLSDKTLFKYFLRVVPSDTLQARAMLDIVKRYNWTYVSAVHTEGNYGESGMEAFKELASQEGLCIAHSDKIYSNAGEKHFDRLLKKLRERLPKARVVVCFCEGMTVRGLLMAMRRLGVAGGEFLLIGSDGWADRDEVVEGYEQEAEGGITMKLQSEEVKSFDDYFLKLRLDTNIRNPWFPEFWQYRFQCRLAGHPQEIKKYKKVCSGNESLHENYVQDSKMGFVINAIYAMAHGLHDMHSELCPGQPGLCEAMDPIDGSKLLDYLLKITFRGVSGEDVYFDENGDTPGRYDIMNLQSVGDGSYDYQQVGSWHEGILNIDDWKLWMNNSDMVRSVCSDPCSRGQIKVIRKGEVSCCWICTTCKDNEILRDEFTCQACDLGWWPDDELEGCVPLPLKYLDWSDVESIVAVCLSCVGILVTLWVTLIFMLYRDTPVVKSSSRELCYIILVGVLLGYICPFTLIAYPTVTSCYLQRLLVGLSAAMCYSALVTKTNRIARILAGSKKKICTKKPRFMSAWAQVVISFFLISLQLILEITLIILEPPMPIKYYPSIREVYLICNTSTVGMVAPLGYNGLLIMSCTYYAFKTRNVPANFNEAKYIAFTMYTTCIIWLAFVPIYFGSNYKIITTSFSVSLSVTVALGCMFSPKMYIIIAKPERNVRSAFTTSDVVRMHVGDGKAAQQSKSILNMFRRKKNENGSTNSNGKSVSWSEPGARHPQRGGNVWHRLSVHVRKQEAGSNQTAVIRPLTNAPIDPHSCDPHHQQHSPGTDPHLGTTALYNLAEEEDEEARPLWIAPHSHSGTLHGKDSYLTTEPLQGVMVDTHSSNIPGFNDTMGASGIQASSTNQPLGFTFSQLSCPLQGGASFGGEDLISPLEGAEGEALDLLHSYTEEDDEEEGEEELAQSKLTLEDSLALSPPSPFRDSVCSAGSVPGSPISESALCSPPSSAYSSIILQDFKRSSSTL</sequence>
<dbReference type="InterPro" id="IPR000337">
    <property type="entry name" value="GPCR_3"/>
</dbReference>
<dbReference type="InterPro" id="IPR038550">
    <property type="entry name" value="GPCR_3_9-Cys_sf"/>
</dbReference>
<dbReference type="CDD" id="cd06374">
    <property type="entry name" value="PBP1_mGluR_groupI"/>
    <property type="match status" value="1"/>
</dbReference>
<evidence type="ECO:0000256" key="3">
    <source>
        <dbReference type="ARBA" id="ARBA00022475"/>
    </source>
</evidence>
<dbReference type="InterPro" id="IPR001828">
    <property type="entry name" value="ANF_lig-bd_rcpt"/>
</dbReference>
<dbReference type="PRINTS" id="PR00248">
    <property type="entry name" value="GPCRMGR"/>
</dbReference>
<gene>
    <name evidence="17" type="primary">LOC106571779</name>
</gene>
<keyword evidence="7" id="KW-0297">G-protein coupled receptor</keyword>
<dbReference type="Gene3D" id="3.40.50.2300">
    <property type="match status" value="2"/>
</dbReference>
<comment type="subcellular location">
    <subcellularLocation>
        <location evidence="1">Cell membrane</location>
        <topology evidence="1">Multi-pass membrane protein</topology>
    </subcellularLocation>
</comment>
<dbReference type="PROSITE" id="PS00979">
    <property type="entry name" value="G_PROTEIN_RECEP_F3_1"/>
    <property type="match status" value="1"/>
</dbReference>
<feature type="transmembrane region" description="Helical" evidence="14">
    <location>
        <begin position="604"/>
        <end position="627"/>
    </location>
</feature>
<proteinExistence type="inferred from homology"/>
<keyword evidence="10 17" id="KW-0675">Receptor</keyword>
<keyword evidence="4" id="KW-0597">Phosphoprotein</keyword>
<keyword evidence="12" id="KW-0807">Transducer</keyword>
<dbReference type="PRINTS" id="PR00593">
    <property type="entry name" value="MTABOTROPICR"/>
</dbReference>
<evidence type="ECO:0000256" key="6">
    <source>
        <dbReference type="ARBA" id="ARBA00022989"/>
    </source>
</evidence>
<dbReference type="InterPro" id="IPR050726">
    <property type="entry name" value="mGluR"/>
</dbReference>
<dbReference type="InterPro" id="IPR017978">
    <property type="entry name" value="GPCR_3_C"/>
</dbReference>
<feature type="transmembrane region" description="Helical" evidence="14">
    <location>
        <begin position="710"/>
        <end position="737"/>
    </location>
</feature>
<dbReference type="Pfam" id="PF07562">
    <property type="entry name" value="NCD3G"/>
    <property type="match status" value="1"/>
</dbReference>
<reference evidence="17" key="1">
    <citation type="submission" date="2025-08" db="UniProtKB">
        <authorList>
            <consortium name="RefSeq"/>
        </authorList>
    </citation>
    <scope>IDENTIFICATION</scope>
</reference>
<evidence type="ECO:0000256" key="10">
    <source>
        <dbReference type="ARBA" id="ARBA00023170"/>
    </source>
</evidence>
<dbReference type="Pfam" id="PF10606">
    <property type="entry name" value="GluR_Homer-bdg"/>
    <property type="match status" value="1"/>
</dbReference>
<dbReference type="PROSITE" id="PS00981">
    <property type="entry name" value="G_PROTEIN_RECEP_F3_3"/>
    <property type="match status" value="1"/>
</dbReference>
<comment type="similarity">
    <text evidence="2">Belongs to the G-protein coupled receptor 3 family.</text>
</comment>
<keyword evidence="3" id="KW-1003">Cell membrane</keyword>
<evidence type="ECO:0000256" key="14">
    <source>
        <dbReference type="SAM" id="Phobius"/>
    </source>
</evidence>
<dbReference type="InterPro" id="IPR019588">
    <property type="entry name" value="Metabotropic_Glu_rcpt_Homer-bd"/>
</dbReference>
<feature type="transmembrane region" description="Helical" evidence="14">
    <location>
        <begin position="668"/>
        <end position="689"/>
    </location>
</feature>
<feature type="domain" description="G-protein coupled receptors family 3 profile" evidence="15">
    <location>
        <begin position="602"/>
        <end position="864"/>
    </location>
</feature>
<dbReference type="InterPro" id="IPR001256">
    <property type="entry name" value="GPCR_3_mGluR1"/>
</dbReference>
<keyword evidence="9" id="KW-1015">Disulfide bond</keyword>
<feature type="transmembrane region" description="Helical" evidence="14">
    <location>
        <begin position="639"/>
        <end position="662"/>
    </location>
</feature>
<evidence type="ECO:0000313" key="16">
    <source>
        <dbReference type="Proteomes" id="UP001652741"/>
    </source>
</evidence>
<feature type="region of interest" description="Disordered" evidence="13">
    <location>
        <begin position="888"/>
        <end position="917"/>
    </location>
</feature>
<dbReference type="Pfam" id="PF01094">
    <property type="entry name" value="ANF_receptor"/>
    <property type="match status" value="1"/>
</dbReference>
<name>A0ABM3CZ71_SALSA</name>
<dbReference type="CDD" id="cd15285">
    <property type="entry name" value="7tmC_mGluR_group1"/>
    <property type="match status" value="1"/>
</dbReference>
<evidence type="ECO:0000313" key="17">
    <source>
        <dbReference type="RefSeq" id="XP_045551844.1"/>
    </source>
</evidence>
<dbReference type="SUPFAM" id="SSF53822">
    <property type="entry name" value="Periplasmic binding protein-like I"/>
    <property type="match status" value="1"/>
</dbReference>
<feature type="transmembrane region" description="Helical" evidence="14">
    <location>
        <begin position="794"/>
        <end position="816"/>
    </location>
</feature>
<dbReference type="PROSITE" id="PS50259">
    <property type="entry name" value="G_PROTEIN_RECEP_F3_4"/>
    <property type="match status" value="1"/>
</dbReference>
<dbReference type="RefSeq" id="XP_045551844.1">
    <property type="nucleotide sequence ID" value="XM_045695888.1"/>
</dbReference>